<comment type="caution">
    <text evidence="2">The sequence shown here is derived from an EMBL/GenBank/DDBJ whole genome shotgun (WGS) entry which is preliminary data.</text>
</comment>
<dbReference type="SUPFAM" id="SSF52540">
    <property type="entry name" value="P-loop containing nucleoside triphosphate hydrolases"/>
    <property type="match status" value="1"/>
</dbReference>
<feature type="region of interest" description="Disordered" evidence="1">
    <location>
        <begin position="83"/>
        <end position="142"/>
    </location>
</feature>
<dbReference type="EMBL" id="JAWRVE010000078">
    <property type="protein sequence ID" value="KAL1862759.1"/>
    <property type="molecule type" value="Genomic_DNA"/>
</dbReference>
<proteinExistence type="predicted"/>
<feature type="compositionally biased region" description="Basic and acidic residues" evidence="1">
    <location>
        <begin position="51"/>
        <end position="62"/>
    </location>
</feature>
<reference evidence="2 3" key="1">
    <citation type="journal article" date="2024" name="IMA Fungus">
        <title>IMA Genome - F19 : A genome assembly and annotation guide to empower mycologists, including annotated draft genome sequences of Ceratocystis pirilliformis, Diaporthe australafricana, Fusarium ophioides, Paecilomyces lecythidis, and Sporothrix stenoceras.</title>
        <authorList>
            <person name="Aylward J."/>
            <person name="Wilson A.M."/>
            <person name="Visagie C.M."/>
            <person name="Spraker J."/>
            <person name="Barnes I."/>
            <person name="Buitendag C."/>
            <person name="Ceriani C."/>
            <person name="Del Mar Angel L."/>
            <person name="du Plessis D."/>
            <person name="Fuchs T."/>
            <person name="Gasser K."/>
            <person name="Kramer D."/>
            <person name="Li W."/>
            <person name="Munsamy K."/>
            <person name="Piso A."/>
            <person name="Price J.L."/>
            <person name="Sonnekus B."/>
            <person name="Thomas C."/>
            <person name="van der Nest A."/>
            <person name="van Dijk A."/>
            <person name="van Heerden A."/>
            <person name="van Vuuren N."/>
            <person name="Yilmaz N."/>
            <person name="Duong T.A."/>
            <person name="van der Merwe N.A."/>
            <person name="Wingfield M.J."/>
            <person name="Wingfield B.D."/>
        </authorList>
    </citation>
    <scope>NUCLEOTIDE SEQUENCE [LARGE SCALE GENOMIC DNA]</scope>
    <source>
        <strain evidence="2 3">CMW 18300</strain>
    </source>
</reference>
<evidence type="ECO:0008006" key="4">
    <source>
        <dbReference type="Google" id="ProtNLM"/>
    </source>
</evidence>
<feature type="region of interest" description="Disordered" evidence="1">
    <location>
        <begin position="44"/>
        <end position="70"/>
    </location>
</feature>
<dbReference type="PANTHER" id="PTHR13884:SF16">
    <property type="entry name" value="AAA+ ATPASE DOMAIN-CONTAINING PROTEIN-RELATED"/>
    <property type="match status" value="1"/>
</dbReference>
<dbReference type="Gene3D" id="3.40.50.300">
    <property type="entry name" value="P-loop containing nucleotide triphosphate hydrolases"/>
    <property type="match status" value="1"/>
</dbReference>
<dbReference type="InterPro" id="IPR027417">
    <property type="entry name" value="P-loop_NTPase"/>
</dbReference>
<dbReference type="PANTHER" id="PTHR13884">
    <property type="entry name" value="DUF853 DOMAIN-CONTAINING PROTEIN"/>
    <property type="match status" value="1"/>
</dbReference>
<evidence type="ECO:0000313" key="2">
    <source>
        <dbReference type="EMBL" id="KAL1862759.1"/>
    </source>
</evidence>
<protein>
    <recommendedName>
        <fullName evidence="4">P-loop containing nucleoside triphosphate hydrolase protein</fullName>
    </recommendedName>
</protein>
<feature type="compositionally biased region" description="Low complexity" evidence="1">
    <location>
        <begin position="395"/>
        <end position="407"/>
    </location>
</feature>
<sequence length="666" mass="71567">MAYIKTDSPQPDSRADRASDQEVDTTSLVPKIDWSSDWRNTSLFAFSPPTVKKEEDTSDSLRLKTPTTDTVLAPTWKLPTKFTFGLPVPPDSGGESSSSSSESEASSSDTASPGPKADQIPEPAPAPPRTLSDLMKKQTMDRRRQLLSRANKDVDGLDEIKTAPVFTESARDKAERQAFTSSDGLVFPQYGLLAGDAGDEQSDELFYYNVAAPSSFFICGSQGSGKSHTLSCLLENSLFPSAANELPHPLTGIVFHYDTFISDSQGSPCEAAYLSTNPAVRVRVLCAPTNIAAIRRTYAGLPNVTIEPLSIREQDLTTKRMMDLMAVRKGETMPLYMHVVNRLLRDLRLRQQQNGTPFDYQAFRKLLAREDLTDSQRVPLNQRLETLESFMAPRAGAVPQQQQQQQQKTKKKAAAAGAKPAGNDWAPRAGQLTIVDLSCPCVTPEGACSLFNICLSLFLEQDARRVGRVVALDEAHKYMNESGEASALTEQLLATIRLQRHLGARVIISTQEPTVSPRLLDLCSVTVVHRFTSPEWLRALRRHLAGAEETAGMLAHAAAAGSGCEDSSKSGASSDSGVDDLVDGLADGVGSLSVTATGATMGKKQAAASLFAQIVGLRVGEALLFSPNAVVGVGGGGVARKLGSGVLKVRVRNRVTEDGGRSVMAG</sequence>
<keyword evidence="3" id="KW-1185">Reference proteome</keyword>
<feature type="region of interest" description="Disordered" evidence="1">
    <location>
        <begin position="395"/>
        <end position="422"/>
    </location>
</feature>
<feature type="region of interest" description="Disordered" evidence="1">
    <location>
        <begin position="1"/>
        <end position="32"/>
    </location>
</feature>
<name>A0ABR3WIG9_9PEZI</name>
<feature type="compositionally biased region" description="Low complexity" evidence="1">
    <location>
        <begin position="91"/>
        <end position="114"/>
    </location>
</feature>
<gene>
    <name evidence="2" type="ORF">Daus18300_008403</name>
</gene>
<evidence type="ECO:0000256" key="1">
    <source>
        <dbReference type="SAM" id="MobiDB-lite"/>
    </source>
</evidence>
<dbReference type="Proteomes" id="UP001583177">
    <property type="component" value="Unassembled WGS sequence"/>
</dbReference>
<dbReference type="InterPro" id="IPR053236">
    <property type="entry name" value="Cornifin"/>
</dbReference>
<evidence type="ECO:0000313" key="3">
    <source>
        <dbReference type="Proteomes" id="UP001583177"/>
    </source>
</evidence>
<organism evidence="2 3">
    <name type="scientific">Diaporthe australafricana</name>
    <dbReference type="NCBI Taxonomy" id="127596"/>
    <lineage>
        <taxon>Eukaryota</taxon>
        <taxon>Fungi</taxon>
        <taxon>Dikarya</taxon>
        <taxon>Ascomycota</taxon>
        <taxon>Pezizomycotina</taxon>
        <taxon>Sordariomycetes</taxon>
        <taxon>Sordariomycetidae</taxon>
        <taxon>Diaporthales</taxon>
        <taxon>Diaporthaceae</taxon>
        <taxon>Diaporthe</taxon>
    </lineage>
</organism>
<accession>A0ABR3WIG9</accession>